<gene>
    <name evidence="2" type="ORF">EDS130_LOCUS29365</name>
    <name evidence="3" type="ORF">XAT740_LOCUS47885</name>
</gene>
<dbReference type="EMBL" id="CAJNOJ010000198">
    <property type="protein sequence ID" value="CAF1277652.1"/>
    <property type="molecule type" value="Genomic_DNA"/>
</dbReference>
<dbReference type="Proteomes" id="UP000663828">
    <property type="component" value="Unassembled WGS sequence"/>
</dbReference>
<reference evidence="3" key="1">
    <citation type="submission" date="2021-02" db="EMBL/GenBank/DDBJ databases">
        <authorList>
            <person name="Nowell W R."/>
        </authorList>
    </citation>
    <scope>NUCLEOTIDE SEQUENCE</scope>
</reference>
<evidence type="ECO:0000313" key="3">
    <source>
        <dbReference type="EMBL" id="CAF1602585.1"/>
    </source>
</evidence>
<feature type="compositionally biased region" description="Polar residues" evidence="1">
    <location>
        <begin position="80"/>
        <end position="90"/>
    </location>
</feature>
<comment type="caution">
    <text evidence="3">The sequence shown here is derived from an EMBL/GenBank/DDBJ whole genome shotgun (WGS) entry which is preliminary data.</text>
</comment>
<evidence type="ECO:0000313" key="4">
    <source>
        <dbReference type="Proteomes" id="UP000663828"/>
    </source>
</evidence>
<feature type="compositionally biased region" description="Basic residues" evidence="1">
    <location>
        <begin position="92"/>
        <end position="102"/>
    </location>
</feature>
<protein>
    <submittedName>
        <fullName evidence="3">Uncharacterized protein</fullName>
    </submittedName>
</protein>
<evidence type="ECO:0000313" key="2">
    <source>
        <dbReference type="EMBL" id="CAF1277652.1"/>
    </source>
</evidence>
<dbReference type="Proteomes" id="UP000663852">
    <property type="component" value="Unassembled WGS sequence"/>
</dbReference>
<keyword evidence="4" id="KW-1185">Reference proteome</keyword>
<organism evidence="3 4">
    <name type="scientific">Adineta ricciae</name>
    <name type="common">Rotifer</name>
    <dbReference type="NCBI Taxonomy" id="249248"/>
    <lineage>
        <taxon>Eukaryota</taxon>
        <taxon>Metazoa</taxon>
        <taxon>Spiralia</taxon>
        <taxon>Gnathifera</taxon>
        <taxon>Rotifera</taxon>
        <taxon>Eurotatoria</taxon>
        <taxon>Bdelloidea</taxon>
        <taxon>Adinetida</taxon>
        <taxon>Adinetidae</taxon>
        <taxon>Adineta</taxon>
    </lineage>
</organism>
<proteinExistence type="predicted"/>
<evidence type="ECO:0000256" key="1">
    <source>
        <dbReference type="SAM" id="MobiDB-lite"/>
    </source>
</evidence>
<name>A0A816B0M4_ADIRI</name>
<feature type="region of interest" description="Disordered" evidence="1">
    <location>
        <begin position="52"/>
        <end position="102"/>
    </location>
</feature>
<dbReference type="OrthoDB" id="10064310at2759"/>
<sequence>MALQSGSPSVRDDYRCSICRQQNAFRCEHDTRYRDQFLDNFGQENRSAAAKTSLDAYNAANQDRMNDRRRTPPARPVASNGISNRSTIPQKTKTKKKKCTIL</sequence>
<dbReference type="AlphaFoldDB" id="A0A816B0M4"/>
<accession>A0A816B0M4</accession>
<dbReference type="EMBL" id="CAJNOR010006740">
    <property type="protein sequence ID" value="CAF1602585.1"/>
    <property type="molecule type" value="Genomic_DNA"/>
</dbReference>